<dbReference type="EMBL" id="JHAC01000026">
    <property type="protein sequence ID" value="EYB68161.1"/>
    <property type="molecule type" value="Genomic_DNA"/>
</dbReference>
<dbReference type="SUPFAM" id="SSF56601">
    <property type="entry name" value="beta-lactamase/transpeptidase-like"/>
    <property type="match status" value="1"/>
</dbReference>
<organism evidence="2 3">
    <name type="scientific">Deinococcus phoenicis</name>
    <dbReference type="NCBI Taxonomy" id="1476583"/>
    <lineage>
        <taxon>Bacteria</taxon>
        <taxon>Thermotogati</taxon>
        <taxon>Deinococcota</taxon>
        <taxon>Deinococci</taxon>
        <taxon>Deinococcales</taxon>
        <taxon>Deinococcaceae</taxon>
        <taxon>Deinococcus</taxon>
    </lineage>
</organism>
<sequence length="346" mass="36699">MSSFPLTPALATIAQAHRLPGLAVATHWQATASALTYGHAALEPLTPLSADTVFPLGSITKTVTATLCVMLAERGHLDLDAPVQSILADFRVADPGVSRHVTTRHLLTHTAGFDAQAPTPPLPQDAALAEAVAALHLAPQRTPVGEYSYADVNHLVAGRIIEVLTGQPYEQAAHRLLLGPLGLRSARFLHASEEEGTTTARGYTKTLDGRWQPYAGVMYGRYIAPTGGLCLSVSDTLQYLTFVLRGGVTAHGQRLLGEEALAELVTPRLRTPRGDGVTLAWVMTGEAGTGLLQQRCSFGGINGVAFVAPERQFAGVIFNNAFHGLRAQTQVMQLLLKQLPAEGPGA</sequence>
<dbReference type="OrthoDB" id="119951at2"/>
<accession>A0A016QQA5</accession>
<comment type="caution">
    <text evidence="2">The sequence shown here is derived from an EMBL/GenBank/DDBJ whole genome shotgun (WGS) entry which is preliminary data.</text>
</comment>
<dbReference type="Proteomes" id="UP000020492">
    <property type="component" value="Unassembled WGS sequence"/>
</dbReference>
<dbReference type="InterPro" id="IPR012338">
    <property type="entry name" value="Beta-lactam/transpept-like"/>
</dbReference>
<dbReference type="STRING" id="1476583.DEIPH_ctg026orf0067"/>
<dbReference type="PANTHER" id="PTHR43283">
    <property type="entry name" value="BETA-LACTAMASE-RELATED"/>
    <property type="match status" value="1"/>
</dbReference>
<dbReference type="Pfam" id="PF00144">
    <property type="entry name" value="Beta-lactamase"/>
    <property type="match status" value="1"/>
</dbReference>
<dbReference type="RefSeq" id="WP_051517271.1">
    <property type="nucleotide sequence ID" value="NZ_JHAC01000026.1"/>
</dbReference>
<dbReference type="PANTHER" id="PTHR43283:SF3">
    <property type="entry name" value="BETA-LACTAMASE FAMILY PROTEIN (AFU_ORTHOLOGUE AFUA_5G07500)"/>
    <property type="match status" value="1"/>
</dbReference>
<gene>
    <name evidence="2" type="ORF">DEIPH_ctg026orf0067</name>
</gene>
<dbReference type="Gene3D" id="3.40.710.10">
    <property type="entry name" value="DD-peptidase/beta-lactamase superfamily"/>
    <property type="match status" value="1"/>
</dbReference>
<dbReference type="eggNOG" id="COG1680">
    <property type="taxonomic scope" value="Bacteria"/>
</dbReference>
<protein>
    <submittedName>
        <fullName evidence="2">Beta-lactamase</fullName>
    </submittedName>
</protein>
<dbReference type="InterPro" id="IPR001466">
    <property type="entry name" value="Beta-lactam-related"/>
</dbReference>
<dbReference type="InterPro" id="IPR050789">
    <property type="entry name" value="Diverse_Enzym_Activities"/>
</dbReference>
<keyword evidence="3" id="KW-1185">Reference proteome</keyword>
<evidence type="ECO:0000313" key="2">
    <source>
        <dbReference type="EMBL" id="EYB68161.1"/>
    </source>
</evidence>
<reference evidence="2 3" key="1">
    <citation type="submission" date="2014-03" db="EMBL/GenBank/DDBJ databases">
        <title>Draft genome sequence of Deinococcus phoenicis 1P10ME.</title>
        <authorList>
            <person name="Stepanov V.G."/>
            <person name="Vaishampayan P."/>
            <person name="Venkateswaran K."/>
            <person name="Fox G.E."/>
        </authorList>
    </citation>
    <scope>NUCLEOTIDE SEQUENCE [LARGE SCALE GENOMIC DNA]</scope>
    <source>
        <strain evidence="2 3">1P10ME</strain>
    </source>
</reference>
<dbReference type="PATRIC" id="fig|1476583.3.peg.1801"/>
<name>A0A016QQA5_9DEIO</name>
<evidence type="ECO:0000259" key="1">
    <source>
        <dbReference type="Pfam" id="PF00144"/>
    </source>
</evidence>
<proteinExistence type="predicted"/>
<feature type="domain" description="Beta-lactamase-related" evidence="1">
    <location>
        <begin position="14"/>
        <end position="325"/>
    </location>
</feature>
<dbReference type="AlphaFoldDB" id="A0A016QQA5"/>
<evidence type="ECO:0000313" key="3">
    <source>
        <dbReference type="Proteomes" id="UP000020492"/>
    </source>
</evidence>